<evidence type="ECO:0000313" key="2">
    <source>
        <dbReference type="Proteomes" id="UP000239197"/>
    </source>
</evidence>
<name>A0A2L1UYH3_9GAMM</name>
<dbReference type="EMBL" id="CP019064">
    <property type="protein sequence ID" value="AVF38006.1"/>
    <property type="molecule type" value="Genomic_DNA"/>
</dbReference>
<evidence type="ECO:0008006" key="3">
    <source>
        <dbReference type="Google" id="ProtNLM"/>
    </source>
</evidence>
<keyword evidence="2" id="KW-1185">Reference proteome</keyword>
<keyword evidence="1" id="KW-0614">Plasmid</keyword>
<reference evidence="2" key="1">
    <citation type="submission" date="2017-01" db="EMBL/GenBank/DDBJ databases">
        <title>Genome sequence of Rouxiella sp. ERMR1:05.</title>
        <authorList>
            <person name="Kumar R."/>
            <person name="Singh D."/>
            <person name="Kumar S."/>
        </authorList>
    </citation>
    <scope>NUCLEOTIDE SEQUENCE [LARGE SCALE GENOMIC DNA]</scope>
    <source>
        <strain evidence="2">ERMR1:05</strain>
        <plasmid evidence="2">unnamed2</plasmid>
    </source>
</reference>
<dbReference type="InterPro" id="IPR036291">
    <property type="entry name" value="NAD(P)-bd_dom_sf"/>
</dbReference>
<evidence type="ECO:0000313" key="1">
    <source>
        <dbReference type="EMBL" id="AVF38006.1"/>
    </source>
</evidence>
<dbReference type="OrthoDB" id="7922774at2"/>
<dbReference type="KEGG" id="rox:BV494_24170"/>
<sequence length="220" mass="24856">MHSIFLIKNIKDNILVTSEPKSGKEICIMTSHYLVVGGTGMLSGVVKELIKRGNVVSIVSRGDEKFRKLIEVLGTKNLHHLSCDYHDIENLKIQLKNHTENIGFFDFSLCWVHEPSEMNVCSVAVEFTKNSLWHIVGSSLADPSKPEGISHRLSFFRKNHPNIEYRVIILGFVIDSRLNFNKSRWLSNLEISDGINVALKNDITVNIIGTTVPWSLRPGF</sequence>
<accession>A0A2L1UYH3</accession>
<proteinExistence type="predicted"/>
<dbReference type="Proteomes" id="UP000239197">
    <property type="component" value="Plasmid unnamed2"/>
</dbReference>
<protein>
    <recommendedName>
        <fullName evidence="3">Short-chain dehydrogenase</fullName>
    </recommendedName>
</protein>
<dbReference type="AlphaFoldDB" id="A0A2L1UYH3"/>
<dbReference type="SUPFAM" id="SSF51735">
    <property type="entry name" value="NAD(P)-binding Rossmann-fold domains"/>
    <property type="match status" value="1"/>
</dbReference>
<dbReference type="Gene3D" id="3.40.50.720">
    <property type="entry name" value="NAD(P)-binding Rossmann-like Domain"/>
    <property type="match status" value="1"/>
</dbReference>
<gene>
    <name evidence="1" type="ORF">BV494_24170</name>
</gene>
<geneLocation type="plasmid" evidence="1 2">
    <name>unnamed2</name>
</geneLocation>
<organism evidence="1 2">
    <name type="scientific">Rahnella sikkimica</name>
    <dbReference type="NCBI Taxonomy" id="1805933"/>
    <lineage>
        <taxon>Bacteria</taxon>
        <taxon>Pseudomonadati</taxon>
        <taxon>Pseudomonadota</taxon>
        <taxon>Gammaproteobacteria</taxon>
        <taxon>Enterobacterales</taxon>
        <taxon>Yersiniaceae</taxon>
        <taxon>Rahnella</taxon>
    </lineage>
</organism>